<keyword evidence="1" id="KW-0732">Signal</keyword>
<evidence type="ECO:0000313" key="3">
    <source>
        <dbReference type="Proteomes" id="UP001516023"/>
    </source>
</evidence>
<organism evidence="2 3">
    <name type="scientific">Cyclotella cryptica</name>
    <dbReference type="NCBI Taxonomy" id="29204"/>
    <lineage>
        <taxon>Eukaryota</taxon>
        <taxon>Sar</taxon>
        <taxon>Stramenopiles</taxon>
        <taxon>Ochrophyta</taxon>
        <taxon>Bacillariophyta</taxon>
        <taxon>Coscinodiscophyceae</taxon>
        <taxon>Thalassiosirophycidae</taxon>
        <taxon>Stephanodiscales</taxon>
        <taxon>Stephanodiscaceae</taxon>
        <taxon>Cyclotella</taxon>
    </lineage>
</organism>
<dbReference type="Proteomes" id="UP001516023">
    <property type="component" value="Unassembled WGS sequence"/>
</dbReference>
<name>A0ABD3PY09_9STRA</name>
<dbReference type="AlphaFoldDB" id="A0ABD3PY09"/>
<feature type="signal peptide" evidence="1">
    <location>
        <begin position="1"/>
        <end position="21"/>
    </location>
</feature>
<protein>
    <submittedName>
        <fullName evidence="2">Uncharacterized protein</fullName>
    </submittedName>
</protein>
<accession>A0ABD3PY09</accession>
<sequence>MHPMVQYLLLRLSQIITMTLPLSPSMSPSPLSLPQPPIPSDGTCPQQPYKYITHDQLEIEWLGSASTLQRYLTESQEIHQRQDDSSDNGKARYQPGTLVWVLQSKGRQNSKFNDKSTCNSLMLHKKRRDKKNKRAMEKCLEKGGYECHAREASTIDNKTEIIKNITSIDNMASESLEATSNSSYVYHSKSEMFLRARVVSDDDPLENDLSFEKRMQRRVLVRYSKGATYRVRAYNLLPVLSTCALILALFHHMMYDLCAAVVEQSLQNMNSSSTELPSNPNEVDGFALPPMVIVTPETHIYRRIAKTHTTPDDSFMEIGCDYGITVDKIRKAMEEAGDVPLLWPKVCMDGEADSRGAPLQNLTELHLPEQQEDKKVLCLGVDRSKESIDIANERFPQCKFALCNVLKAEEMASLNEICQQTLKGGAPSVIAIDVNGNREIEGVLQCLQMVMNEKWARQPRLIVVKSRFLYWDLKKLADLL</sequence>
<gene>
    <name evidence="2" type="ORF">HJC23_004800</name>
</gene>
<dbReference type="EMBL" id="JABMIG020000097">
    <property type="protein sequence ID" value="KAL3792875.1"/>
    <property type="molecule type" value="Genomic_DNA"/>
</dbReference>
<evidence type="ECO:0000313" key="2">
    <source>
        <dbReference type="EMBL" id="KAL3792875.1"/>
    </source>
</evidence>
<feature type="chain" id="PRO_5044891766" evidence="1">
    <location>
        <begin position="22"/>
        <end position="480"/>
    </location>
</feature>
<proteinExistence type="predicted"/>
<keyword evidence="3" id="KW-1185">Reference proteome</keyword>
<evidence type="ECO:0000256" key="1">
    <source>
        <dbReference type="SAM" id="SignalP"/>
    </source>
</evidence>
<reference evidence="2 3" key="1">
    <citation type="journal article" date="2020" name="G3 (Bethesda)">
        <title>Improved Reference Genome for Cyclotella cryptica CCMP332, a Model for Cell Wall Morphogenesis, Salinity Adaptation, and Lipid Production in Diatoms (Bacillariophyta).</title>
        <authorList>
            <person name="Roberts W.R."/>
            <person name="Downey K.M."/>
            <person name="Ruck E.C."/>
            <person name="Traller J.C."/>
            <person name="Alverson A.J."/>
        </authorList>
    </citation>
    <scope>NUCLEOTIDE SEQUENCE [LARGE SCALE GENOMIC DNA]</scope>
    <source>
        <strain evidence="2 3">CCMP332</strain>
    </source>
</reference>
<comment type="caution">
    <text evidence="2">The sequence shown here is derived from an EMBL/GenBank/DDBJ whole genome shotgun (WGS) entry which is preliminary data.</text>
</comment>